<dbReference type="AlphaFoldDB" id="A0A9N9U010"/>
<evidence type="ECO:0000259" key="2">
    <source>
        <dbReference type="Pfam" id="PF02221"/>
    </source>
</evidence>
<evidence type="ECO:0000256" key="1">
    <source>
        <dbReference type="SAM" id="SignalP"/>
    </source>
</evidence>
<dbReference type="Pfam" id="PF02221">
    <property type="entry name" value="E1_DerP2_DerF2"/>
    <property type="match status" value="1"/>
</dbReference>
<name>A0A9N9U010_PHYSR</name>
<dbReference type="SUPFAM" id="SSF81296">
    <property type="entry name" value="E set domains"/>
    <property type="match status" value="1"/>
</dbReference>
<proteinExistence type="predicted"/>
<feature type="domain" description="MD-2-related lipid-recognition" evidence="2">
    <location>
        <begin position="23"/>
        <end position="151"/>
    </location>
</feature>
<feature type="chain" id="PRO_5040431923" description="MD-2-related lipid-recognition domain-containing protein" evidence="1">
    <location>
        <begin position="20"/>
        <end position="151"/>
    </location>
</feature>
<organism evidence="3 4">
    <name type="scientific">Phyllotreta striolata</name>
    <name type="common">Striped flea beetle</name>
    <name type="synonym">Crioceris striolata</name>
    <dbReference type="NCBI Taxonomy" id="444603"/>
    <lineage>
        <taxon>Eukaryota</taxon>
        <taxon>Metazoa</taxon>
        <taxon>Ecdysozoa</taxon>
        <taxon>Arthropoda</taxon>
        <taxon>Hexapoda</taxon>
        <taxon>Insecta</taxon>
        <taxon>Pterygota</taxon>
        <taxon>Neoptera</taxon>
        <taxon>Endopterygota</taxon>
        <taxon>Coleoptera</taxon>
        <taxon>Polyphaga</taxon>
        <taxon>Cucujiformia</taxon>
        <taxon>Chrysomeloidea</taxon>
        <taxon>Chrysomelidae</taxon>
        <taxon>Galerucinae</taxon>
        <taxon>Alticini</taxon>
        <taxon>Phyllotreta</taxon>
    </lineage>
</organism>
<dbReference type="EMBL" id="OU900100">
    <property type="protein sequence ID" value="CAG9863903.1"/>
    <property type="molecule type" value="Genomic_DNA"/>
</dbReference>
<keyword evidence="4" id="KW-1185">Reference proteome</keyword>
<reference evidence="3" key="1">
    <citation type="submission" date="2022-01" db="EMBL/GenBank/DDBJ databases">
        <authorList>
            <person name="King R."/>
        </authorList>
    </citation>
    <scope>NUCLEOTIDE SEQUENCE</scope>
</reference>
<gene>
    <name evidence="3" type="ORF">PHYEVI_LOCUS10178</name>
</gene>
<evidence type="ECO:0000313" key="4">
    <source>
        <dbReference type="Proteomes" id="UP001153712"/>
    </source>
</evidence>
<accession>A0A9N9U010</accession>
<sequence length="151" mass="17004">MRSIGFIFLLLWYFDNSSSEVLDFLDCASDGHMPIASVIFGDCHITPCKIDHNDKEDLQLILNVTNSIPQFSSISATAEMIQLGGTWAVNISPNNPCISWKCPVHKTMQYVFNASIDFSNIRVKFPGTLRVSGILDDKDHPIFCVEMKVRF</sequence>
<dbReference type="InterPro" id="IPR014756">
    <property type="entry name" value="Ig_E-set"/>
</dbReference>
<protein>
    <recommendedName>
        <fullName evidence="2">MD-2-related lipid-recognition domain-containing protein</fullName>
    </recommendedName>
</protein>
<dbReference type="Gene3D" id="2.60.40.770">
    <property type="match status" value="1"/>
</dbReference>
<dbReference type="InterPro" id="IPR003172">
    <property type="entry name" value="ML_dom"/>
</dbReference>
<dbReference type="Proteomes" id="UP001153712">
    <property type="component" value="Chromosome 7"/>
</dbReference>
<evidence type="ECO:0000313" key="3">
    <source>
        <dbReference type="EMBL" id="CAG9863903.1"/>
    </source>
</evidence>
<keyword evidence="1" id="KW-0732">Signal</keyword>
<feature type="signal peptide" evidence="1">
    <location>
        <begin position="1"/>
        <end position="19"/>
    </location>
</feature>
<dbReference type="OrthoDB" id="6783072at2759"/>